<gene>
    <name evidence="2" type="ORF">DYBT9275_00005</name>
    <name evidence="3" type="ORF">DYBT9275_01692</name>
</gene>
<dbReference type="Pfam" id="PF13175">
    <property type="entry name" value="AAA_15"/>
    <property type="match status" value="1"/>
</dbReference>
<name>A0A916N3N7_9BACT</name>
<evidence type="ECO:0000313" key="3">
    <source>
        <dbReference type="EMBL" id="CAG4995663.1"/>
    </source>
</evidence>
<proteinExistence type="predicted"/>
<dbReference type="Gene3D" id="3.40.50.300">
    <property type="entry name" value="P-loop containing nucleotide triphosphate hydrolases"/>
    <property type="match status" value="1"/>
</dbReference>
<dbReference type="InterPro" id="IPR041685">
    <property type="entry name" value="AAA_GajA/Old/RecF-like"/>
</dbReference>
<comment type="caution">
    <text evidence="3">The sequence shown here is derived from an EMBL/GenBank/DDBJ whole genome shotgun (WGS) entry which is preliminary data.</text>
</comment>
<evidence type="ECO:0000259" key="1">
    <source>
        <dbReference type="Pfam" id="PF13175"/>
    </source>
</evidence>
<dbReference type="AlphaFoldDB" id="A0A916N3N7"/>
<evidence type="ECO:0000313" key="2">
    <source>
        <dbReference type="EMBL" id="CAG4988123.1"/>
    </source>
</evidence>
<accession>A0A916N3N7</accession>
<dbReference type="EMBL" id="CAJRAF010000001">
    <property type="protein sequence ID" value="CAG4988123.1"/>
    <property type="molecule type" value="Genomic_DNA"/>
</dbReference>
<dbReference type="Proteomes" id="UP000680038">
    <property type="component" value="Unassembled WGS sequence"/>
</dbReference>
<feature type="domain" description="Endonuclease GajA/Old nuclease/RecF-like AAA" evidence="1">
    <location>
        <begin position="1"/>
        <end position="31"/>
    </location>
</feature>
<reference evidence="3" key="1">
    <citation type="submission" date="2021-04" db="EMBL/GenBank/DDBJ databases">
        <authorList>
            <person name="Rodrigo-Torres L."/>
            <person name="Arahal R. D."/>
            <person name="Lucena T."/>
        </authorList>
    </citation>
    <scope>NUCLEOTIDE SEQUENCE</scope>
    <source>
        <strain evidence="3">CECT 9275</strain>
    </source>
</reference>
<dbReference type="InterPro" id="IPR027417">
    <property type="entry name" value="P-loop_NTPase"/>
</dbReference>
<organism evidence="3 4">
    <name type="scientific">Dyadobacter helix</name>
    <dbReference type="NCBI Taxonomy" id="2822344"/>
    <lineage>
        <taxon>Bacteria</taxon>
        <taxon>Pseudomonadati</taxon>
        <taxon>Bacteroidota</taxon>
        <taxon>Cytophagia</taxon>
        <taxon>Cytophagales</taxon>
        <taxon>Spirosomataceae</taxon>
        <taxon>Dyadobacter</taxon>
    </lineage>
</organism>
<evidence type="ECO:0000313" key="4">
    <source>
        <dbReference type="Proteomes" id="UP000680038"/>
    </source>
</evidence>
<dbReference type="EMBL" id="CAJRAF010000001">
    <property type="protein sequence ID" value="CAG4995663.1"/>
    <property type="molecule type" value="Genomic_DNA"/>
</dbReference>
<sequence length="53" mass="6232">MRIKSLRLKNFRGYYNETSIDFDDLTVIVGKTISESLPCWKLWIFSSMMVKGL</sequence>
<protein>
    <recommendedName>
        <fullName evidence="1">Endonuclease GajA/Old nuclease/RecF-like AAA domain-containing protein</fullName>
    </recommendedName>
</protein>
<keyword evidence="4" id="KW-1185">Reference proteome</keyword>